<dbReference type="EMBL" id="QIBX01000017">
    <property type="protein sequence ID" value="RNL38572.1"/>
    <property type="molecule type" value="Genomic_DNA"/>
</dbReference>
<dbReference type="PROSITE" id="PS51257">
    <property type="entry name" value="PROKAR_LIPOPROTEIN"/>
    <property type="match status" value="1"/>
</dbReference>
<dbReference type="RefSeq" id="WP_123209387.1">
    <property type="nucleotide sequence ID" value="NZ_JBHTHO010000014.1"/>
</dbReference>
<dbReference type="Proteomes" id="UP000269591">
    <property type="component" value="Unassembled WGS sequence"/>
</dbReference>
<protein>
    <recommendedName>
        <fullName evidence="4">DUF3221 domain-containing protein</fullName>
    </recommendedName>
</protein>
<evidence type="ECO:0000313" key="2">
    <source>
        <dbReference type="EMBL" id="RNL38572.1"/>
    </source>
</evidence>
<evidence type="ECO:0000256" key="1">
    <source>
        <dbReference type="SAM" id="SignalP"/>
    </source>
</evidence>
<dbReference type="OrthoDB" id="1827335at2"/>
<name>A0A3N0AUJ3_9ACTN</name>
<sequence>MKKPFPHLVLLLVVVFACGCALAACSSSPAQESSSADSADGGASSGTEFESTAMVVAYGDGDLLFFDQENDGPYAPGLENAEIIGLDGAPMRPQDLTSGNIVRVTGDGIMLESYPGQYPGITKVEVIEEGSPSDADRYDEVIAQIWQPRDPTEPAHATLEYATDLAAVALFPLTCGYEWSYEKDGEVSTVSVDAATPVQYAVDDLPDARIESSLNATVSFDITPMDVSVVRWEEVAVEKAAQEAGSAQGVDEASVASESVDVQLADGRASFAIEPGWRYEIDAQFKQGSVGYAFVALQPR</sequence>
<evidence type="ECO:0008006" key="4">
    <source>
        <dbReference type="Google" id="ProtNLM"/>
    </source>
</evidence>
<reference evidence="3" key="1">
    <citation type="submission" date="2018-05" db="EMBL/GenBank/DDBJ databases">
        <title>Genome Sequencing of selected type strains of the family Eggerthellaceae.</title>
        <authorList>
            <person name="Danylec N."/>
            <person name="Stoll D.A."/>
            <person name="Doetsch A."/>
            <person name="Huch M."/>
        </authorList>
    </citation>
    <scope>NUCLEOTIDE SEQUENCE [LARGE SCALE GENOMIC DNA]</scope>
    <source>
        <strain evidence="3">DSM 24851</strain>
    </source>
</reference>
<comment type="caution">
    <text evidence="2">The sequence shown here is derived from an EMBL/GenBank/DDBJ whole genome shotgun (WGS) entry which is preliminary data.</text>
</comment>
<proteinExistence type="predicted"/>
<keyword evidence="3" id="KW-1185">Reference proteome</keyword>
<keyword evidence="1" id="KW-0732">Signal</keyword>
<organism evidence="2 3">
    <name type="scientific">Slackia equolifaciens</name>
    <dbReference type="NCBI Taxonomy" id="498718"/>
    <lineage>
        <taxon>Bacteria</taxon>
        <taxon>Bacillati</taxon>
        <taxon>Actinomycetota</taxon>
        <taxon>Coriobacteriia</taxon>
        <taxon>Eggerthellales</taxon>
        <taxon>Eggerthellaceae</taxon>
        <taxon>Slackia</taxon>
    </lineage>
</organism>
<dbReference type="AlphaFoldDB" id="A0A3N0AUJ3"/>
<evidence type="ECO:0000313" key="3">
    <source>
        <dbReference type="Proteomes" id="UP000269591"/>
    </source>
</evidence>
<feature type="signal peptide" evidence="1">
    <location>
        <begin position="1"/>
        <end position="23"/>
    </location>
</feature>
<feature type="chain" id="PRO_5018189228" description="DUF3221 domain-containing protein" evidence="1">
    <location>
        <begin position="24"/>
        <end position="300"/>
    </location>
</feature>
<accession>A0A3N0AUJ3</accession>
<gene>
    <name evidence="2" type="ORF">DMP06_08920</name>
</gene>